<name>F0WAS4_9STRA</name>
<dbReference type="AlphaFoldDB" id="F0WAS4"/>
<reference evidence="1" key="1">
    <citation type="journal article" date="2011" name="PLoS Biol.">
        <title>Gene gain and loss during evolution of obligate parasitism in the white rust pathogen of Arabidopsis thaliana.</title>
        <authorList>
            <person name="Kemen E."/>
            <person name="Gardiner A."/>
            <person name="Schultz-Larsen T."/>
            <person name="Kemen A.C."/>
            <person name="Balmuth A.L."/>
            <person name="Robert-Seilaniantz A."/>
            <person name="Bailey K."/>
            <person name="Holub E."/>
            <person name="Studholme D.J."/>
            <person name="Maclean D."/>
            <person name="Jones J.D."/>
        </authorList>
    </citation>
    <scope>NUCLEOTIDE SEQUENCE</scope>
</reference>
<reference evidence="1" key="2">
    <citation type="submission" date="2011-02" db="EMBL/GenBank/DDBJ databases">
        <authorList>
            <person name="MacLean D."/>
        </authorList>
    </citation>
    <scope>NUCLEOTIDE SEQUENCE</scope>
</reference>
<evidence type="ECO:0000313" key="1">
    <source>
        <dbReference type="EMBL" id="CCA18246.1"/>
    </source>
</evidence>
<dbReference type="HOGENOM" id="CLU_3091272_0_0_1"/>
<sequence length="52" mass="5826">MIGGPCKIESGLKIFMIGGPCKIESGLKTKILSDRRMRVGEIDFETSSFYRE</sequence>
<dbReference type="EMBL" id="FR824092">
    <property type="protein sequence ID" value="CCA18246.1"/>
    <property type="molecule type" value="Genomic_DNA"/>
</dbReference>
<proteinExistence type="predicted"/>
<protein>
    <submittedName>
        <fullName evidence="1">AlNc14C47G3788 protein</fullName>
    </submittedName>
</protein>
<organism evidence="1">
    <name type="scientific">Albugo laibachii Nc14</name>
    <dbReference type="NCBI Taxonomy" id="890382"/>
    <lineage>
        <taxon>Eukaryota</taxon>
        <taxon>Sar</taxon>
        <taxon>Stramenopiles</taxon>
        <taxon>Oomycota</taxon>
        <taxon>Peronosporomycetes</taxon>
        <taxon>Albuginales</taxon>
        <taxon>Albuginaceae</taxon>
        <taxon>Albugo</taxon>
    </lineage>
</organism>
<gene>
    <name evidence="1" type="primary">AlNc14C47G3788</name>
    <name evidence="1" type="ORF">ALNC14_043890</name>
</gene>
<accession>F0WAS4</accession>